<evidence type="ECO:0000256" key="1">
    <source>
        <dbReference type="SAM" id="MobiDB-lite"/>
    </source>
</evidence>
<protein>
    <submittedName>
        <fullName evidence="2">Uncharacterized protein</fullName>
    </submittedName>
</protein>
<organism evidence="2 3">
    <name type="scientific">Capsella rubella</name>
    <dbReference type="NCBI Taxonomy" id="81985"/>
    <lineage>
        <taxon>Eukaryota</taxon>
        <taxon>Viridiplantae</taxon>
        <taxon>Streptophyta</taxon>
        <taxon>Embryophyta</taxon>
        <taxon>Tracheophyta</taxon>
        <taxon>Spermatophyta</taxon>
        <taxon>Magnoliopsida</taxon>
        <taxon>eudicotyledons</taxon>
        <taxon>Gunneridae</taxon>
        <taxon>Pentapetalae</taxon>
        <taxon>rosids</taxon>
        <taxon>malvids</taxon>
        <taxon>Brassicales</taxon>
        <taxon>Brassicaceae</taxon>
        <taxon>Camelineae</taxon>
        <taxon>Capsella</taxon>
    </lineage>
</organism>
<sequence length="114" mass="13280">MKATKLGLADETFQIVTNPIISQMEPIIDLAKDVVYNLQVLRNSSPYSNFLRDLNATDEDAVYVLEKSKVPLNIMRKVVADAKERRKAREEVQERAREERTRREQFTLPSVHRH</sequence>
<name>R0IB14_9BRAS</name>
<dbReference type="eggNOG" id="KOG2552">
    <property type="taxonomic scope" value="Eukaryota"/>
</dbReference>
<proteinExistence type="predicted"/>
<reference evidence="3" key="1">
    <citation type="journal article" date="2013" name="Nat. Genet.">
        <title>The Capsella rubella genome and the genomic consequences of rapid mating system evolution.</title>
        <authorList>
            <person name="Slotte T."/>
            <person name="Hazzouri K.M."/>
            <person name="Agren J.A."/>
            <person name="Koenig D."/>
            <person name="Maumus F."/>
            <person name="Guo Y.L."/>
            <person name="Steige K."/>
            <person name="Platts A.E."/>
            <person name="Escobar J.S."/>
            <person name="Newman L.K."/>
            <person name="Wang W."/>
            <person name="Mandakova T."/>
            <person name="Vello E."/>
            <person name="Smith L.M."/>
            <person name="Henz S.R."/>
            <person name="Steffen J."/>
            <person name="Takuno S."/>
            <person name="Brandvain Y."/>
            <person name="Coop G."/>
            <person name="Andolfatto P."/>
            <person name="Hu T.T."/>
            <person name="Blanchette M."/>
            <person name="Clark R.M."/>
            <person name="Quesneville H."/>
            <person name="Nordborg M."/>
            <person name="Gaut B.S."/>
            <person name="Lysak M.A."/>
            <person name="Jenkins J."/>
            <person name="Grimwood J."/>
            <person name="Chapman J."/>
            <person name="Prochnik S."/>
            <person name="Shu S."/>
            <person name="Rokhsar D."/>
            <person name="Schmutz J."/>
            <person name="Weigel D."/>
            <person name="Wright S.I."/>
        </authorList>
    </citation>
    <scope>NUCLEOTIDE SEQUENCE [LARGE SCALE GENOMIC DNA]</scope>
    <source>
        <strain evidence="3">cv. Monte Gargano</strain>
    </source>
</reference>
<feature type="compositionally biased region" description="Basic and acidic residues" evidence="1">
    <location>
        <begin position="84"/>
        <end position="105"/>
    </location>
</feature>
<dbReference type="KEGG" id="crb:17894070"/>
<dbReference type="OrthoDB" id="1109454at2759"/>
<evidence type="ECO:0000313" key="2">
    <source>
        <dbReference type="EMBL" id="EOA33808.1"/>
    </source>
</evidence>
<dbReference type="AlphaFoldDB" id="R0IB14"/>
<accession>R0IB14</accession>
<dbReference type="STRING" id="81985.R0IB14"/>
<dbReference type="EMBL" id="KB870806">
    <property type="protein sequence ID" value="EOA33808.1"/>
    <property type="molecule type" value="Genomic_DNA"/>
</dbReference>
<keyword evidence="3" id="KW-1185">Reference proteome</keyword>
<dbReference type="Proteomes" id="UP000029121">
    <property type="component" value="Unassembled WGS sequence"/>
</dbReference>
<gene>
    <name evidence="2" type="ORF">CARUB_v10021280mg</name>
</gene>
<feature type="region of interest" description="Disordered" evidence="1">
    <location>
        <begin position="84"/>
        <end position="114"/>
    </location>
</feature>
<evidence type="ECO:0000313" key="3">
    <source>
        <dbReference type="Proteomes" id="UP000029121"/>
    </source>
</evidence>